<sequence length="124" mass="13963">MDARICLLCCCLIGSFYTVTSGDPLPLWYKINLRAKSNIIKHKSPDYNNDGYVDDGEAEDYLEIHGEDLDDFLSSADEDSNSAVDVDEFHFALLFLTGKIYYCDEGKKACMEKQKASNKAKSEL</sequence>
<dbReference type="Proteomes" id="UP001347796">
    <property type="component" value="Unassembled WGS sequence"/>
</dbReference>
<reference evidence="3 4" key="1">
    <citation type="submission" date="2024-01" db="EMBL/GenBank/DDBJ databases">
        <title>The genome of the rayed Mediterranean limpet Patella caerulea (Linnaeus, 1758).</title>
        <authorList>
            <person name="Anh-Thu Weber A."/>
            <person name="Halstead-Nussloch G."/>
        </authorList>
    </citation>
    <scope>NUCLEOTIDE SEQUENCE [LARGE SCALE GENOMIC DNA]</scope>
    <source>
        <strain evidence="3">AATW-2023a</strain>
        <tissue evidence="3">Whole specimen</tissue>
    </source>
</reference>
<evidence type="ECO:0000313" key="3">
    <source>
        <dbReference type="EMBL" id="KAK6171277.1"/>
    </source>
</evidence>
<comment type="caution">
    <text evidence="3">The sequence shown here is derived from an EMBL/GenBank/DDBJ whole genome shotgun (WGS) entry which is preliminary data.</text>
</comment>
<dbReference type="AlphaFoldDB" id="A0AAN8J7A9"/>
<organism evidence="3 4">
    <name type="scientific">Patella caerulea</name>
    <name type="common">Rayed Mediterranean limpet</name>
    <dbReference type="NCBI Taxonomy" id="87958"/>
    <lineage>
        <taxon>Eukaryota</taxon>
        <taxon>Metazoa</taxon>
        <taxon>Spiralia</taxon>
        <taxon>Lophotrochozoa</taxon>
        <taxon>Mollusca</taxon>
        <taxon>Gastropoda</taxon>
        <taxon>Patellogastropoda</taxon>
        <taxon>Patelloidea</taxon>
        <taxon>Patellidae</taxon>
        <taxon>Patella</taxon>
    </lineage>
</organism>
<evidence type="ECO:0000313" key="4">
    <source>
        <dbReference type="Proteomes" id="UP001347796"/>
    </source>
</evidence>
<accession>A0AAN8J7A9</accession>
<dbReference type="EMBL" id="JAZGQO010000014">
    <property type="protein sequence ID" value="KAK6171277.1"/>
    <property type="molecule type" value="Genomic_DNA"/>
</dbReference>
<proteinExistence type="predicted"/>
<keyword evidence="4" id="KW-1185">Reference proteome</keyword>
<feature type="chain" id="PRO_5042888547" description="EF-hand domain-containing protein" evidence="1">
    <location>
        <begin position="23"/>
        <end position="124"/>
    </location>
</feature>
<gene>
    <name evidence="3" type="ORF">SNE40_019500</name>
</gene>
<feature type="signal peptide" evidence="1">
    <location>
        <begin position="1"/>
        <end position="22"/>
    </location>
</feature>
<dbReference type="InterPro" id="IPR002048">
    <property type="entry name" value="EF_hand_dom"/>
</dbReference>
<protein>
    <recommendedName>
        <fullName evidence="2">EF-hand domain-containing protein</fullName>
    </recommendedName>
</protein>
<dbReference type="InterPro" id="IPR011992">
    <property type="entry name" value="EF-hand-dom_pair"/>
</dbReference>
<dbReference type="PROSITE" id="PS50222">
    <property type="entry name" value="EF_HAND_2"/>
    <property type="match status" value="1"/>
</dbReference>
<feature type="domain" description="EF-hand" evidence="2">
    <location>
        <begin position="64"/>
        <end position="99"/>
    </location>
</feature>
<dbReference type="GO" id="GO:0005509">
    <property type="term" value="F:calcium ion binding"/>
    <property type="evidence" value="ECO:0007669"/>
    <property type="project" value="InterPro"/>
</dbReference>
<evidence type="ECO:0000256" key="1">
    <source>
        <dbReference type="SAM" id="SignalP"/>
    </source>
</evidence>
<keyword evidence="1" id="KW-0732">Signal</keyword>
<name>A0AAN8J7A9_PATCE</name>
<dbReference type="SUPFAM" id="SSF47473">
    <property type="entry name" value="EF-hand"/>
    <property type="match status" value="1"/>
</dbReference>
<evidence type="ECO:0000259" key="2">
    <source>
        <dbReference type="PROSITE" id="PS50222"/>
    </source>
</evidence>